<evidence type="ECO:0000313" key="5">
    <source>
        <dbReference type="Proteomes" id="UP000008144"/>
    </source>
</evidence>
<gene>
    <name evidence="4" type="primary">LOC100182480</name>
</gene>
<evidence type="ECO:0000256" key="2">
    <source>
        <dbReference type="ARBA" id="ARBA00017835"/>
    </source>
</evidence>
<name>H2XVJ4_CIOIN</name>
<dbReference type="GO" id="GO:0000266">
    <property type="term" value="P:mitochondrial fission"/>
    <property type="evidence" value="ECO:0000318"/>
    <property type="project" value="GO_Central"/>
</dbReference>
<dbReference type="STRING" id="7719.ENSCINP00000033678"/>
<dbReference type="KEGG" id="cin:100182480"/>
<evidence type="ECO:0000256" key="1">
    <source>
        <dbReference type="ARBA" id="ARBA00009224"/>
    </source>
</evidence>
<dbReference type="GeneTree" id="ENSGT00390000004019"/>
<proteinExistence type="inferred from homology"/>
<keyword evidence="5" id="KW-1185">Reference proteome</keyword>
<dbReference type="Proteomes" id="UP000008144">
    <property type="component" value="Chromosome 9"/>
</dbReference>
<dbReference type="GeneID" id="100182480"/>
<evidence type="ECO:0000313" key="4">
    <source>
        <dbReference type="Ensembl" id="ENSCINP00000033678.1"/>
    </source>
</evidence>
<dbReference type="PANTHER" id="PTHR11001:SF2">
    <property type="entry name" value="MITOCHONDRIAL FISSION PROCESS PROTEIN 1"/>
    <property type="match status" value="1"/>
</dbReference>
<dbReference type="OrthoDB" id="424969at2759"/>
<accession>A0A1W2WD53</accession>
<dbReference type="RefSeq" id="XP_002129162.1">
    <property type="nucleotide sequence ID" value="XM_002129126.4"/>
</dbReference>
<sequence>MSVSRPSNVSHETDVFRHTPLRYMGYANEVGEAFRSMVPRSVVYASYAVASVYVLADASSKGLNSSTVTNTAERKTKGSPVVAFTDALVWQSLASVVIPGFTINRICAGATFTLRHIAPKVPIIGRKWISTIIGLLAIPVIIHPIDRSVDFLMDSSIRKVYLCKTSSAK</sequence>
<dbReference type="InParanoid" id="H2XVJ4"/>
<dbReference type="AlphaFoldDB" id="H2XVJ4"/>
<dbReference type="InterPro" id="IPR019560">
    <property type="entry name" value="Mitochondrial_18_kDa_protein"/>
</dbReference>
<reference evidence="4" key="2">
    <citation type="journal article" date="2008" name="Genome Biol.">
        <title>Improved genome assembly and evidence-based global gene model set for the chordate Ciona intestinalis: new insight into intron and operon populations.</title>
        <authorList>
            <person name="Satou Y."/>
            <person name="Mineta K."/>
            <person name="Ogasawara M."/>
            <person name="Sasakura Y."/>
            <person name="Shoguchi E."/>
            <person name="Ueno K."/>
            <person name="Yamada L."/>
            <person name="Matsumoto J."/>
            <person name="Wasserscheid J."/>
            <person name="Dewar K."/>
            <person name="Wiley G.B."/>
            <person name="Macmil S.L."/>
            <person name="Roe B.A."/>
            <person name="Zeller R.W."/>
            <person name="Hastings K.E."/>
            <person name="Lemaire P."/>
            <person name="Lindquist E."/>
            <person name="Endo T."/>
            <person name="Hotta K."/>
            <person name="Inaba K."/>
        </authorList>
    </citation>
    <scope>NUCLEOTIDE SEQUENCE [LARGE SCALE GENOMIC DNA]</scope>
    <source>
        <strain evidence="4">wild type</strain>
    </source>
</reference>
<dbReference type="OMA" id="DVFTWQM"/>
<organism evidence="4 5">
    <name type="scientific">Ciona intestinalis</name>
    <name type="common">Transparent sea squirt</name>
    <name type="synonym">Ascidia intestinalis</name>
    <dbReference type="NCBI Taxonomy" id="7719"/>
    <lineage>
        <taxon>Eukaryota</taxon>
        <taxon>Metazoa</taxon>
        <taxon>Chordata</taxon>
        <taxon>Tunicata</taxon>
        <taxon>Ascidiacea</taxon>
        <taxon>Phlebobranchia</taxon>
        <taxon>Cionidae</taxon>
        <taxon>Ciona</taxon>
    </lineage>
</organism>
<dbReference type="Ensembl" id="ENSCINT00000037002.1">
    <property type="protein sequence ID" value="ENSCINP00000033678.1"/>
    <property type="gene ID" value="ENSCING00000019936.1"/>
</dbReference>
<dbReference type="HOGENOM" id="CLU_053720_1_0_1"/>
<protein>
    <recommendedName>
        <fullName evidence="2">Mitochondrial fission process protein 1</fullName>
    </recommendedName>
    <alternativeName>
        <fullName evidence="3">Mitochondrial 18 kDa protein</fullName>
    </alternativeName>
</protein>
<evidence type="ECO:0000256" key="3">
    <source>
        <dbReference type="ARBA" id="ARBA00029631"/>
    </source>
</evidence>
<reference evidence="4" key="3">
    <citation type="submission" date="2025-08" db="UniProtKB">
        <authorList>
            <consortium name="Ensembl"/>
        </authorList>
    </citation>
    <scope>IDENTIFICATION</scope>
</reference>
<dbReference type="EMBL" id="EAAA01002848">
    <property type="status" value="NOT_ANNOTATED_CDS"/>
    <property type="molecule type" value="Genomic_DNA"/>
</dbReference>
<accession>H2XVJ4</accession>
<reference evidence="4" key="4">
    <citation type="submission" date="2025-09" db="UniProtKB">
        <authorList>
            <consortium name="Ensembl"/>
        </authorList>
    </citation>
    <scope>IDENTIFICATION</scope>
</reference>
<comment type="similarity">
    <text evidence="1">Belongs to the MTFP1 family.</text>
</comment>
<dbReference type="Pfam" id="PF10558">
    <property type="entry name" value="MTP18"/>
    <property type="match status" value="2"/>
</dbReference>
<dbReference type="PANTHER" id="PTHR11001">
    <property type="entry name" value="MITOCHONDRIAL FISSION PROCESS PROTEIN 1"/>
    <property type="match status" value="1"/>
</dbReference>
<dbReference type="GO" id="GO:0005739">
    <property type="term" value="C:mitochondrion"/>
    <property type="evidence" value="ECO:0000318"/>
    <property type="project" value="GO_Central"/>
</dbReference>
<reference evidence="5" key="1">
    <citation type="journal article" date="2002" name="Science">
        <title>The draft genome of Ciona intestinalis: insights into chordate and vertebrate origins.</title>
        <authorList>
            <person name="Dehal P."/>
            <person name="Satou Y."/>
            <person name="Campbell R.K."/>
            <person name="Chapman J."/>
            <person name="Degnan B."/>
            <person name="De Tomaso A."/>
            <person name="Davidson B."/>
            <person name="Di Gregorio A."/>
            <person name="Gelpke M."/>
            <person name="Goodstein D.M."/>
            <person name="Harafuji N."/>
            <person name="Hastings K.E."/>
            <person name="Ho I."/>
            <person name="Hotta K."/>
            <person name="Huang W."/>
            <person name="Kawashima T."/>
            <person name="Lemaire P."/>
            <person name="Martinez D."/>
            <person name="Meinertzhagen I.A."/>
            <person name="Necula S."/>
            <person name="Nonaka M."/>
            <person name="Putnam N."/>
            <person name="Rash S."/>
            <person name="Saiga H."/>
            <person name="Satake M."/>
            <person name="Terry A."/>
            <person name="Yamada L."/>
            <person name="Wang H.G."/>
            <person name="Awazu S."/>
            <person name="Azumi K."/>
            <person name="Boore J."/>
            <person name="Branno M."/>
            <person name="Chin-Bow S."/>
            <person name="DeSantis R."/>
            <person name="Doyle S."/>
            <person name="Francino P."/>
            <person name="Keys D.N."/>
            <person name="Haga S."/>
            <person name="Hayashi H."/>
            <person name="Hino K."/>
            <person name="Imai K.S."/>
            <person name="Inaba K."/>
            <person name="Kano S."/>
            <person name="Kobayashi K."/>
            <person name="Kobayashi M."/>
            <person name="Lee B.I."/>
            <person name="Makabe K.W."/>
            <person name="Manohar C."/>
            <person name="Matassi G."/>
            <person name="Medina M."/>
            <person name="Mochizuki Y."/>
            <person name="Mount S."/>
            <person name="Morishita T."/>
            <person name="Miura S."/>
            <person name="Nakayama A."/>
            <person name="Nishizaka S."/>
            <person name="Nomoto H."/>
            <person name="Ohta F."/>
            <person name="Oishi K."/>
            <person name="Rigoutsos I."/>
            <person name="Sano M."/>
            <person name="Sasaki A."/>
            <person name="Sasakura Y."/>
            <person name="Shoguchi E."/>
            <person name="Shin-i T."/>
            <person name="Spagnuolo A."/>
            <person name="Stainier D."/>
            <person name="Suzuki M.M."/>
            <person name="Tassy O."/>
            <person name="Takatori N."/>
            <person name="Tokuoka M."/>
            <person name="Yagi K."/>
            <person name="Yoshizaki F."/>
            <person name="Wada S."/>
            <person name="Zhang C."/>
            <person name="Hyatt P.D."/>
            <person name="Larimer F."/>
            <person name="Detter C."/>
            <person name="Doggett N."/>
            <person name="Glavina T."/>
            <person name="Hawkins T."/>
            <person name="Richardson P."/>
            <person name="Lucas S."/>
            <person name="Kohara Y."/>
            <person name="Levine M."/>
            <person name="Satoh N."/>
            <person name="Rokhsar D.S."/>
        </authorList>
    </citation>
    <scope>NUCLEOTIDE SEQUENCE [LARGE SCALE GENOMIC DNA]</scope>
</reference>